<reference evidence="1" key="2">
    <citation type="journal article" date="2015" name="Data Brief">
        <title>Shoot transcriptome of the giant reed, Arundo donax.</title>
        <authorList>
            <person name="Barrero R.A."/>
            <person name="Guerrero F.D."/>
            <person name="Moolhuijzen P."/>
            <person name="Goolsby J.A."/>
            <person name="Tidwell J."/>
            <person name="Bellgard S.E."/>
            <person name="Bellgard M.I."/>
        </authorList>
    </citation>
    <scope>NUCLEOTIDE SEQUENCE</scope>
    <source>
        <tissue evidence="1">Shoot tissue taken approximately 20 cm above the soil surface</tissue>
    </source>
</reference>
<accession>A0A0A9BFI0</accession>
<evidence type="ECO:0000313" key="1">
    <source>
        <dbReference type="EMBL" id="JAD58042.1"/>
    </source>
</evidence>
<dbReference type="AlphaFoldDB" id="A0A0A9BFI0"/>
<organism evidence="1">
    <name type="scientific">Arundo donax</name>
    <name type="common">Giant reed</name>
    <name type="synonym">Donax arundinaceus</name>
    <dbReference type="NCBI Taxonomy" id="35708"/>
    <lineage>
        <taxon>Eukaryota</taxon>
        <taxon>Viridiplantae</taxon>
        <taxon>Streptophyta</taxon>
        <taxon>Embryophyta</taxon>
        <taxon>Tracheophyta</taxon>
        <taxon>Spermatophyta</taxon>
        <taxon>Magnoliopsida</taxon>
        <taxon>Liliopsida</taxon>
        <taxon>Poales</taxon>
        <taxon>Poaceae</taxon>
        <taxon>PACMAD clade</taxon>
        <taxon>Arundinoideae</taxon>
        <taxon>Arundineae</taxon>
        <taxon>Arundo</taxon>
    </lineage>
</organism>
<reference evidence="1" key="1">
    <citation type="submission" date="2014-09" db="EMBL/GenBank/DDBJ databases">
        <authorList>
            <person name="Magalhaes I.L.F."/>
            <person name="Oliveira U."/>
            <person name="Santos F.R."/>
            <person name="Vidigal T.H.D.A."/>
            <person name="Brescovit A.D."/>
            <person name="Santos A.J."/>
        </authorList>
    </citation>
    <scope>NUCLEOTIDE SEQUENCE</scope>
    <source>
        <tissue evidence="1">Shoot tissue taken approximately 20 cm above the soil surface</tissue>
    </source>
</reference>
<protein>
    <submittedName>
        <fullName evidence="1">Uncharacterized protein</fullName>
    </submittedName>
</protein>
<proteinExistence type="predicted"/>
<sequence length="32" mass="3604">MAVDPFGLYMIQVSSCVLWSKVSGFNNRTYSC</sequence>
<name>A0A0A9BFI0_ARUDO</name>
<dbReference type="EMBL" id="GBRH01239853">
    <property type="protein sequence ID" value="JAD58042.1"/>
    <property type="molecule type" value="Transcribed_RNA"/>
</dbReference>